<dbReference type="Pfam" id="PF00903">
    <property type="entry name" value="Glyoxalase"/>
    <property type="match status" value="1"/>
</dbReference>
<dbReference type="SUPFAM" id="SSF54593">
    <property type="entry name" value="Glyoxalase/Bleomycin resistance protein/Dihydroxybiphenyl dioxygenase"/>
    <property type="match status" value="1"/>
</dbReference>
<evidence type="ECO:0000313" key="3">
    <source>
        <dbReference type="EMBL" id="BAY67845.1"/>
    </source>
</evidence>
<name>A0A1Z4KFV7_ANAVA</name>
<dbReference type="InterPro" id="IPR012696">
    <property type="entry name" value="PhnM"/>
</dbReference>
<reference evidence="3 4" key="1">
    <citation type="submission" date="2017-06" db="EMBL/GenBank/DDBJ databases">
        <title>Genome sequencing of cyanobaciteial culture collection at National Institute for Environmental Studies (NIES).</title>
        <authorList>
            <person name="Hirose Y."/>
            <person name="Shimura Y."/>
            <person name="Fujisawa T."/>
            <person name="Nakamura Y."/>
            <person name="Kawachi M."/>
        </authorList>
    </citation>
    <scope>NUCLEOTIDE SEQUENCE [LARGE SCALE GENOMIC DNA]</scope>
    <source>
        <strain evidence="3 4">NIES-23</strain>
    </source>
</reference>
<gene>
    <name evidence="3" type="primary">phnM_2</name>
    <name evidence="3" type="ORF">NIES23_06270</name>
</gene>
<dbReference type="PANTHER" id="PTHR43135">
    <property type="entry name" value="ALPHA-D-RIBOSE 1-METHYLPHOSPHONATE 5-TRIPHOSPHATE DIPHOSPHATASE"/>
    <property type="match status" value="1"/>
</dbReference>
<dbReference type="Proteomes" id="UP000217507">
    <property type="component" value="Chromosome"/>
</dbReference>
<protein>
    <submittedName>
        <fullName evidence="3">Phosphonate metabolism protein PhnM</fullName>
    </submittedName>
</protein>
<dbReference type="EMBL" id="AP018216">
    <property type="protein sequence ID" value="BAY67845.1"/>
    <property type="molecule type" value="Genomic_DNA"/>
</dbReference>
<dbReference type="AlphaFoldDB" id="A0A1Z4KFV7"/>
<dbReference type="CDD" id="cd07244">
    <property type="entry name" value="FosA"/>
    <property type="match status" value="1"/>
</dbReference>
<dbReference type="NCBIfam" id="NF011990">
    <property type="entry name" value="PRK15446.2-6"/>
    <property type="match status" value="1"/>
</dbReference>
<sequence length="559" mass="62052">MITGINHITLSVSDLEKSLKFYTEIIGCQAIAQWQRGAYLLAGDLWLCLSLDANTRTNQMDEYTHIAFSIPEEKFLEYSDRLKVLGVKQWKQNTSEGDSIYILDPDHHKLELHVGDLSSRIAATKKAPYEEMKFFSESVNNQQSKVKSQQSKVKSQQSTVKSQQSTVNNQNNTKIAIQGVNVLTLDGWLNDATVLIEDGKFITIDQAITPDGYQLINAQGLQMLPGIIDLHGDAFERMICPRPGVNFPLPIAIADNDRNLLASGITTFYCSITDSYEPGLRSRDSARALIDFILGTGKQVLNSNHRIHIRHEEANIAEHQELCDWMVSGHVHLLSINDHLPPPGNYKRLSRYLNSVKQRSSMSIEEIEELITQVTARRHEGDGQIQELVDLAHTYNIPLASHDDDSPEKVKLSQQRRVAIAEFPATVDLAAQSREYGAAVLMGAPNLVRGGSHLGLMSVAEAVKHNVIDCLCSDYHYPSLFYAPFKLQELGLMSFEQAWSLVSSRPAEAAGISDRKGKIAPGLDADFLLISPNNSLPSAITAIASVYVAGKEVARYQTQ</sequence>
<dbReference type="CDD" id="cd01306">
    <property type="entry name" value="PhnM"/>
    <property type="match status" value="1"/>
</dbReference>
<dbReference type="PANTHER" id="PTHR43135:SF3">
    <property type="entry name" value="ALPHA-D-RIBOSE 1-METHYLPHOSPHONATE 5-TRIPHOSPHATE DIPHOSPHATASE"/>
    <property type="match status" value="1"/>
</dbReference>
<evidence type="ECO:0000256" key="1">
    <source>
        <dbReference type="SAM" id="MobiDB-lite"/>
    </source>
</evidence>
<dbReference type="Pfam" id="PF01979">
    <property type="entry name" value="Amidohydro_1"/>
    <property type="match status" value="1"/>
</dbReference>
<dbReference type="GO" id="GO:0016810">
    <property type="term" value="F:hydrolase activity, acting on carbon-nitrogen (but not peptide) bonds"/>
    <property type="evidence" value="ECO:0007669"/>
    <property type="project" value="InterPro"/>
</dbReference>
<dbReference type="GO" id="GO:0019700">
    <property type="term" value="P:organic phosphonate catabolic process"/>
    <property type="evidence" value="ECO:0007669"/>
    <property type="project" value="InterPro"/>
</dbReference>
<dbReference type="Gene3D" id="3.20.20.140">
    <property type="entry name" value="Metal-dependent hydrolases"/>
    <property type="match status" value="1"/>
</dbReference>
<dbReference type="InterPro" id="IPR029068">
    <property type="entry name" value="Glyas_Bleomycin-R_OHBP_Dase"/>
</dbReference>
<dbReference type="InterPro" id="IPR004360">
    <property type="entry name" value="Glyas_Fos-R_dOase_dom"/>
</dbReference>
<dbReference type="InterPro" id="IPR006680">
    <property type="entry name" value="Amidohydro-rel"/>
</dbReference>
<dbReference type="InterPro" id="IPR037523">
    <property type="entry name" value="VOC_core"/>
</dbReference>
<evidence type="ECO:0000259" key="2">
    <source>
        <dbReference type="PROSITE" id="PS51819"/>
    </source>
</evidence>
<feature type="domain" description="VOC" evidence="2">
    <location>
        <begin position="4"/>
        <end position="115"/>
    </location>
</feature>
<dbReference type="SUPFAM" id="SSF51338">
    <property type="entry name" value="Composite domain of metallo-dependent hydrolases"/>
    <property type="match status" value="1"/>
</dbReference>
<organism evidence="3 4">
    <name type="scientific">Trichormus variabilis NIES-23</name>
    <dbReference type="NCBI Taxonomy" id="1973479"/>
    <lineage>
        <taxon>Bacteria</taxon>
        <taxon>Bacillati</taxon>
        <taxon>Cyanobacteriota</taxon>
        <taxon>Cyanophyceae</taxon>
        <taxon>Nostocales</taxon>
        <taxon>Nostocaceae</taxon>
        <taxon>Trichormus</taxon>
    </lineage>
</organism>
<dbReference type="Gene3D" id="3.10.180.10">
    <property type="entry name" value="2,3-Dihydroxybiphenyl 1,2-Dioxygenase, domain 1"/>
    <property type="match status" value="1"/>
</dbReference>
<feature type="region of interest" description="Disordered" evidence="1">
    <location>
        <begin position="145"/>
        <end position="167"/>
    </location>
</feature>
<dbReference type="NCBIfam" id="NF011987">
    <property type="entry name" value="PRK15446.2-3"/>
    <property type="match status" value="1"/>
</dbReference>
<dbReference type="NCBIfam" id="NF011984">
    <property type="entry name" value="PRK15446.1-5"/>
    <property type="match status" value="1"/>
</dbReference>
<dbReference type="InterPro" id="IPR051781">
    <property type="entry name" value="Metallo-dep_Hydrolase"/>
</dbReference>
<accession>A0A1Z4KFV7</accession>
<proteinExistence type="predicted"/>
<dbReference type="InterPro" id="IPR011059">
    <property type="entry name" value="Metal-dep_hydrolase_composite"/>
</dbReference>
<evidence type="ECO:0000313" key="4">
    <source>
        <dbReference type="Proteomes" id="UP000217507"/>
    </source>
</evidence>
<dbReference type="Gene3D" id="2.30.40.10">
    <property type="entry name" value="Urease, subunit C, domain 1"/>
    <property type="match status" value="1"/>
</dbReference>
<dbReference type="SUPFAM" id="SSF51556">
    <property type="entry name" value="Metallo-dependent hydrolases"/>
    <property type="match status" value="1"/>
</dbReference>
<dbReference type="PROSITE" id="PS51819">
    <property type="entry name" value="VOC"/>
    <property type="match status" value="1"/>
</dbReference>
<dbReference type="InterPro" id="IPR032466">
    <property type="entry name" value="Metal_Hydrolase"/>
</dbReference>